<evidence type="ECO:0000256" key="1">
    <source>
        <dbReference type="SAM" id="MobiDB-lite"/>
    </source>
</evidence>
<sequence length="114" mass="12591">MKRVPAAVRYTILRLLAFVVPLLLLVFLTGLQPWVAAIIAAIIGLCVSYIFLRTPRETVAQELYARRHGDKPTPHDDEDSEDAALDASAAAPEASSAGDARRVEERQTEDHPER</sequence>
<comment type="caution">
    <text evidence="3">The sequence shown here is derived from an EMBL/GenBank/DDBJ whole genome shotgun (WGS) entry which is preliminary data.</text>
</comment>
<protein>
    <submittedName>
        <fullName evidence="3">Uncharacterized protein DUF4229</fullName>
    </submittedName>
</protein>
<dbReference type="RefSeq" id="WP_085514030.1">
    <property type="nucleotide sequence ID" value="NZ_FXAP01000006.1"/>
</dbReference>
<dbReference type="Pfam" id="PF14012">
    <property type="entry name" value="DUF4229"/>
    <property type="match status" value="1"/>
</dbReference>
<keyword evidence="2" id="KW-0472">Membrane</keyword>
<keyword evidence="4" id="KW-1185">Reference proteome</keyword>
<feature type="compositionally biased region" description="Basic and acidic residues" evidence="1">
    <location>
        <begin position="64"/>
        <end position="75"/>
    </location>
</feature>
<feature type="transmembrane region" description="Helical" evidence="2">
    <location>
        <begin position="34"/>
        <end position="52"/>
    </location>
</feature>
<organism evidence="3 4">
    <name type="scientific">Plantibacter flavus</name>
    <dbReference type="NCBI Taxonomy" id="150123"/>
    <lineage>
        <taxon>Bacteria</taxon>
        <taxon>Bacillati</taxon>
        <taxon>Actinomycetota</taxon>
        <taxon>Actinomycetes</taxon>
        <taxon>Micrococcales</taxon>
        <taxon>Microbacteriaceae</taxon>
        <taxon>Plantibacter</taxon>
    </lineage>
</organism>
<keyword evidence="2" id="KW-0812">Transmembrane</keyword>
<feature type="compositionally biased region" description="Low complexity" evidence="1">
    <location>
        <begin position="85"/>
        <end position="98"/>
    </location>
</feature>
<dbReference type="InterPro" id="IPR025323">
    <property type="entry name" value="DUF4229"/>
</dbReference>
<feature type="transmembrane region" description="Helical" evidence="2">
    <location>
        <begin position="12"/>
        <end position="28"/>
    </location>
</feature>
<evidence type="ECO:0000313" key="4">
    <source>
        <dbReference type="Proteomes" id="UP000266915"/>
    </source>
</evidence>
<reference evidence="3 4" key="1">
    <citation type="submission" date="2018-11" db="EMBL/GenBank/DDBJ databases">
        <title>Sequencing the genomes of 1000 actinobacteria strains.</title>
        <authorList>
            <person name="Klenk H.-P."/>
        </authorList>
    </citation>
    <scope>NUCLEOTIDE SEQUENCE [LARGE SCALE GENOMIC DNA]</scope>
    <source>
        <strain evidence="3 4">DSM 14012</strain>
    </source>
</reference>
<gene>
    <name evidence="3" type="ORF">EDD42_3022</name>
</gene>
<feature type="compositionally biased region" description="Basic and acidic residues" evidence="1">
    <location>
        <begin position="99"/>
        <end position="114"/>
    </location>
</feature>
<accession>A0A3N2C5X8</accession>
<name>A0A3N2C5X8_9MICO</name>
<evidence type="ECO:0000313" key="3">
    <source>
        <dbReference type="EMBL" id="ROR82921.1"/>
    </source>
</evidence>
<dbReference type="EMBL" id="RKHL01000001">
    <property type="protein sequence ID" value="ROR82921.1"/>
    <property type="molecule type" value="Genomic_DNA"/>
</dbReference>
<keyword evidence="2" id="KW-1133">Transmembrane helix</keyword>
<dbReference type="Proteomes" id="UP000266915">
    <property type="component" value="Unassembled WGS sequence"/>
</dbReference>
<evidence type="ECO:0000256" key="2">
    <source>
        <dbReference type="SAM" id="Phobius"/>
    </source>
</evidence>
<dbReference type="AlphaFoldDB" id="A0A3N2C5X8"/>
<proteinExistence type="predicted"/>
<feature type="region of interest" description="Disordered" evidence="1">
    <location>
        <begin position="63"/>
        <end position="114"/>
    </location>
</feature>